<dbReference type="EMBL" id="BONP01000006">
    <property type="protein sequence ID" value="GIG39645.1"/>
    <property type="molecule type" value="Genomic_DNA"/>
</dbReference>
<name>A0ABQ4DJW0_9CELL</name>
<sequence>MPRVGRARAGGARGYSDGVSPLGPRRPSAPGEGGRTPALRRRSTGVAPPVVAAAPVRRRDRRGRGLRGPVLPMSTPGYRTRAERFDELVLDAVEDLERRWARQIDGAEFAVEDVPPSNPAPWEHGGVPLGRYFPADAGLPHRVVVYRRPVEARASDPADLADLVRDVVVEQVAHLLGRSPEEVDPGYDDGH</sequence>
<feature type="compositionally biased region" description="Low complexity" evidence="1">
    <location>
        <begin position="45"/>
        <end position="55"/>
    </location>
</feature>
<keyword evidence="3" id="KW-1185">Reference proteome</keyword>
<evidence type="ECO:0008006" key="4">
    <source>
        <dbReference type="Google" id="ProtNLM"/>
    </source>
</evidence>
<dbReference type="InterPro" id="IPR010428">
    <property type="entry name" value="Zincin_1"/>
</dbReference>
<proteinExistence type="predicted"/>
<reference evidence="2 3" key="1">
    <citation type="submission" date="2021-01" db="EMBL/GenBank/DDBJ databases">
        <title>Whole genome shotgun sequence of Cellulomonas phragmiteti NBRC 110785.</title>
        <authorList>
            <person name="Komaki H."/>
            <person name="Tamura T."/>
        </authorList>
    </citation>
    <scope>NUCLEOTIDE SEQUENCE [LARGE SCALE GENOMIC DNA]</scope>
    <source>
        <strain evidence="2 3">NBRC 110785</strain>
    </source>
</reference>
<dbReference type="Proteomes" id="UP000614741">
    <property type="component" value="Unassembled WGS sequence"/>
</dbReference>
<accession>A0ABQ4DJW0</accession>
<protein>
    <recommendedName>
        <fullName evidence="4">Peptidase</fullName>
    </recommendedName>
</protein>
<dbReference type="SUPFAM" id="SSF55486">
    <property type="entry name" value="Metalloproteases ('zincins'), catalytic domain"/>
    <property type="match status" value="1"/>
</dbReference>
<feature type="region of interest" description="Disordered" evidence="1">
    <location>
        <begin position="1"/>
        <end position="77"/>
    </location>
</feature>
<dbReference type="InterPro" id="IPR038555">
    <property type="entry name" value="Zincin_1_sf"/>
</dbReference>
<feature type="compositionally biased region" description="Basic residues" evidence="1">
    <location>
        <begin position="56"/>
        <end position="65"/>
    </location>
</feature>
<comment type="caution">
    <text evidence="2">The sequence shown here is derived from an EMBL/GenBank/DDBJ whole genome shotgun (WGS) entry which is preliminary data.</text>
</comment>
<evidence type="ECO:0000313" key="2">
    <source>
        <dbReference type="EMBL" id="GIG39645.1"/>
    </source>
</evidence>
<dbReference type="CDD" id="cd12954">
    <property type="entry name" value="MMP_TTHA0227_like_1"/>
    <property type="match status" value="1"/>
</dbReference>
<organism evidence="2 3">
    <name type="scientific">Cellulomonas phragmiteti</name>
    <dbReference type="NCBI Taxonomy" id="478780"/>
    <lineage>
        <taxon>Bacteria</taxon>
        <taxon>Bacillati</taxon>
        <taxon>Actinomycetota</taxon>
        <taxon>Actinomycetes</taxon>
        <taxon>Micrococcales</taxon>
        <taxon>Cellulomonadaceae</taxon>
        <taxon>Cellulomonas</taxon>
    </lineage>
</organism>
<evidence type="ECO:0000313" key="3">
    <source>
        <dbReference type="Proteomes" id="UP000614741"/>
    </source>
</evidence>
<evidence type="ECO:0000256" key="1">
    <source>
        <dbReference type="SAM" id="MobiDB-lite"/>
    </source>
</evidence>
<gene>
    <name evidence="2" type="ORF">Cph01nite_14070</name>
</gene>
<dbReference type="Pfam" id="PF06262">
    <property type="entry name" value="Zincin_1"/>
    <property type="match status" value="1"/>
</dbReference>
<dbReference type="Gene3D" id="3.30.2010.20">
    <property type="match status" value="1"/>
</dbReference>